<accession>A0ABT1AWP3</accession>
<dbReference type="PANTHER" id="PTHR42834:SF1">
    <property type="entry name" value="ENDONUCLEASE_EXONUCLEASE_PHOSPHATASE FAMILY PROTEIN (AFU_ORTHOLOGUE AFUA_3G09210)"/>
    <property type="match status" value="1"/>
</dbReference>
<dbReference type="Pfam" id="PF19580">
    <property type="entry name" value="Exo_endo_phos_3"/>
    <property type="match status" value="1"/>
</dbReference>
<proteinExistence type="predicted"/>
<evidence type="ECO:0000259" key="1">
    <source>
        <dbReference type="Pfam" id="PF19580"/>
    </source>
</evidence>
<sequence>MKRYLMGLLLCACPVLSGQEGGQKTTSYEIRTIAFYNLENLFDTANDSLARDDDHTPDGKDRWTEARLQRKLQNLSATLASLGAEYGANPPDLLGVCEVENRGVLDRLVRQPALLPYDLGVIHFDSPDPRGIDVALVYRKDRFFPEESRSFRLLLFDGSGWRKYTRDQLVVGGFLGPDRVFVMVNHWPSRGGVPALTGEFRKAAALRQRFLVDSLLTRHPGSRIICMGDFNDNPVDPSMKILAGKKGQAVETGLSGLLFNPMEKMYRRGIGSLAYRDRWNLFDQILFSEAWTVAGNPGFRFWKAGVFQGGPLKTRRGRYKGYPLRTYAGGVYLGGYSDHFPVYAYVIRPLGGVN</sequence>
<name>A0ABT1AWP3_9FLAO</name>
<keyword evidence="2" id="KW-0255">Endonuclease</keyword>
<dbReference type="PANTHER" id="PTHR42834">
    <property type="entry name" value="ENDONUCLEASE/EXONUCLEASE/PHOSPHATASE FAMILY PROTEIN (AFU_ORTHOLOGUE AFUA_3G09210)"/>
    <property type="match status" value="1"/>
</dbReference>
<dbReference type="Proteomes" id="UP001206312">
    <property type="component" value="Unassembled WGS sequence"/>
</dbReference>
<keyword evidence="2" id="KW-0378">Hydrolase</keyword>
<dbReference type="RefSeq" id="WP_252740849.1">
    <property type="nucleotide sequence ID" value="NZ_JAMXIB010000004.1"/>
</dbReference>
<evidence type="ECO:0000313" key="2">
    <source>
        <dbReference type="EMBL" id="MCO5724471.1"/>
    </source>
</evidence>
<evidence type="ECO:0000313" key="3">
    <source>
        <dbReference type="Proteomes" id="UP001206312"/>
    </source>
</evidence>
<feature type="domain" description="Endonuclease/exonuclease/phosphatase" evidence="1">
    <location>
        <begin position="32"/>
        <end position="346"/>
    </location>
</feature>
<keyword evidence="2" id="KW-0540">Nuclease</keyword>
<gene>
    <name evidence="2" type="ORF">NG653_06365</name>
</gene>
<dbReference type="SUPFAM" id="SSF56219">
    <property type="entry name" value="DNase I-like"/>
    <property type="match status" value="1"/>
</dbReference>
<dbReference type="Gene3D" id="3.60.10.10">
    <property type="entry name" value="Endonuclease/exonuclease/phosphatase"/>
    <property type="match status" value="1"/>
</dbReference>
<dbReference type="InterPro" id="IPR036691">
    <property type="entry name" value="Endo/exonu/phosph_ase_sf"/>
</dbReference>
<organism evidence="2 3">
    <name type="scientific">Robiginitalea marina</name>
    <dbReference type="NCBI Taxonomy" id="2954105"/>
    <lineage>
        <taxon>Bacteria</taxon>
        <taxon>Pseudomonadati</taxon>
        <taxon>Bacteroidota</taxon>
        <taxon>Flavobacteriia</taxon>
        <taxon>Flavobacteriales</taxon>
        <taxon>Flavobacteriaceae</taxon>
        <taxon>Robiginitalea</taxon>
    </lineage>
</organism>
<protein>
    <submittedName>
        <fullName evidence="2">Endonuclease/exonuclease/phosphatase family protein</fullName>
    </submittedName>
</protein>
<dbReference type="EMBL" id="JAMXIB010000004">
    <property type="protein sequence ID" value="MCO5724471.1"/>
    <property type="molecule type" value="Genomic_DNA"/>
</dbReference>
<dbReference type="InterPro" id="IPR005135">
    <property type="entry name" value="Endo/exonuclease/phosphatase"/>
</dbReference>
<comment type="caution">
    <text evidence="2">The sequence shown here is derived from an EMBL/GenBank/DDBJ whole genome shotgun (WGS) entry which is preliminary data.</text>
</comment>
<keyword evidence="3" id="KW-1185">Reference proteome</keyword>
<dbReference type="GO" id="GO:0004519">
    <property type="term" value="F:endonuclease activity"/>
    <property type="evidence" value="ECO:0007669"/>
    <property type="project" value="UniProtKB-KW"/>
</dbReference>
<reference evidence="2 3" key="1">
    <citation type="submission" date="2022-06" db="EMBL/GenBank/DDBJ databases">
        <authorList>
            <person name="Xuan X."/>
        </authorList>
    </citation>
    <scope>NUCLEOTIDE SEQUENCE [LARGE SCALE GENOMIC DNA]</scope>
    <source>
        <strain evidence="2 3">2V75</strain>
    </source>
</reference>